<accession>A0A923RML1</accession>
<keyword evidence="2" id="KW-1185">Reference proteome</keyword>
<gene>
    <name evidence="1" type="ORF">H8S44_07245</name>
</gene>
<dbReference type="Proteomes" id="UP000649345">
    <property type="component" value="Unassembled WGS sequence"/>
</dbReference>
<reference evidence="1" key="1">
    <citation type="submission" date="2020-08" db="EMBL/GenBank/DDBJ databases">
        <title>Genome public.</title>
        <authorList>
            <person name="Liu C."/>
            <person name="Sun Q."/>
        </authorList>
    </citation>
    <scope>NUCLEOTIDE SEQUENCE</scope>
    <source>
        <strain evidence="1">NSJ-68</strain>
    </source>
</reference>
<protein>
    <submittedName>
        <fullName evidence="1">SseB family protein</fullName>
    </submittedName>
</protein>
<name>A0A923RML1_9FIRM</name>
<sequence>METDNRLMISNLQKLDHFYSLMSRATNLPYTECDAETFDDQIFIFTEEADANAMAEKLNADRYPVTVANFDRVKMQALYTGLYLTGVNRVAFHNGSGLCYLPLASIVTIKKPEQKPGMAPVMNDSLQMTAVYFLQELRRPDVENSPERTSKLRELEQELIANLLRSRFIVALDTTDVKGTPDLSKPNPDLKLPFLKNQSSDTMQPIFSDLWEFEKFRVKNPRKLQPLALPFQKLIPSLIQDIRGYVLNPMGFNLMLPKDRVETLIKQS</sequence>
<evidence type="ECO:0000313" key="2">
    <source>
        <dbReference type="Proteomes" id="UP000649345"/>
    </source>
</evidence>
<dbReference type="EMBL" id="JACOOR010000004">
    <property type="protein sequence ID" value="MBC5659561.1"/>
    <property type="molecule type" value="Genomic_DNA"/>
</dbReference>
<comment type="caution">
    <text evidence="1">The sequence shown here is derived from an EMBL/GenBank/DDBJ whole genome shotgun (WGS) entry which is preliminary data.</text>
</comment>
<organism evidence="1 2">
    <name type="scientific">Anaerosacchariphilus hominis</name>
    <dbReference type="NCBI Taxonomy" id="2763017"/>
    <lineage>
        <taxon>Bacteria</taxon>
        <taxon>Bacillati</taxon>
        <taxon>Bacillota</taxon>
        <taxon>Clostridia</taxon>
        <taxon>Lachnospirales</taxon>
        <taxon>Lachnospiraceae</taxon>
        <taxon>Anaerosacchariphilus</taxon>
    </lineage>
</organism>
<dbReference type="AlphaFoldDB" id="A0A923RML1"/>
<dbReference type="RefSeq" id="WP_186871883.1">
    <property type="nucleotide sequence ID" value="NZ_JACOOR010000004.1"/>
</dbReference>
<proteinExistence type="predicted"/>
<evidence type="ECO:0000313" key="1">
    <source>
        <dbReference type="EMBL" id="MBC5659561.1"/>
    </source>
</evidence>